<protein>
    <submittedName>
        <fullName evidence="1">Uncharacterized protein</fullName>
    </submittedName>
</protein>
<dbReference type="EMBL" id="JAKMXF010000040">
    <property type="protein sequence ID" value="KAI6660175.1"/>
    <property type="molecule type" value="Genomic_DNA"/>
</dbReference>
<dbReference type="AlphaFoldDB" id="A0AAV7KHK3"/>
<dbReference type="Proteomes" id="UP001165289">
    <property type="component" value="Unassembled WGS sequence"/>
</dbReference>
<keyword evidence="2" id="KW-1185">Reference proteome</keyword>
<comment type="caution">
    <text evidence="1">The sequence shown here is derived from an EMBL/GenBank/DDBJ whole genome shotgun (WGS) entry which is preliminary data.</text>
</comment>
<name>A0AAV7KHK3_9METZ</name>
<evidence type="ECO:0000313" key="1">
    <source>
        <dbReference type="EMBL" id="KAI6660175.1"/>
    </source>
</evidence>
<organism evidence="1 2">
    <name type="scientific">Oopsacas minuta</name>
    <dbReference type="NCBI Taxonomy" id="111878"/>
    <lineage>
        <taxon>Eukaryota</taxon>
        <taxon>Metazoa</taxon>
        <taxon>Porifera</taxon>
        <taxon>Hexactinellida</taxon>
        <taxon>Hexasterophora</taxon>
        <taxon>Lyssacinosida</taxon>
        <taxon>Leucopsacidae</taxon>
        <taxon>Oopsacas</taxon>
    </lineage>
</organism>
<gene>
    <name evidence="1" type="ORF">LOD99_10516</name>
</gene>
<proteinExistence type="predicted"/>
<evidence type="ECO:0000313" key="2">
    <source>
        <dbReference type="Proteomes" id="UP001165289"/>
    </source>
</evidence>
<sequence>MTYMFTYLLLYCIPQSELISGILTLSINLATMATAITIETERVETGNDYTSKMKPLVCATKRGKGNDKLYCPLGVTVDKMTGDIYIVDSLNNISFSSFRMCNFHFDFIS</sequence>
<reference evidence="1 2" key="1">
    <citation type="journal article" date="2023" name="BMC Biol.">
        <title>The compact genome of the sponge Oopsacas minuta (Hexactinellida) is lacking key metazoan core genes.</title>
        <authorList>
            <person name="Santini S."/>
            <person name="Schenkelaars Q."/>
            <person name="Jourda C."/>
            <person name="Duchesne M."/>
            <person name="Belahbib H."/>
            <person name="Rocher C."/>
            <person name="Selva M."/>
            <person name="Riesgo A."/>
            <person name="Vervoort M."/>
            <person name="Leys S.P."/>
            <person name="Kodjabachian L."/>
            <person name="Le Bivic A."/>
            <person name="Borchiellini C."/>
            <person name="Claverie J.M."/>
            <person name="Renard E."/>
        </authorList>
    </citation>
    <scope>NUCLEOTIDE SEQUENCE [LARGE SCALE GENOMIC DNA]</scope>
    <source>
        <strain evidence="1">SPO-2</strain>
    </source>
</reference>
<accession>A0AAV7KHK3</accession>